<evidence type="ECO:0000256" key="2">
    <source>
        <dbReference type="SAM" id="Phobius"/>
    </source>
</evidence>
<keyword evidence="2" id="KW-1133">Transmembrane helix</keyword>
<evidence type="ECO:0000313" key="3">
    <source>
        <dbReference type="EMBL" id="TWT93516.1"/>
    </source>
</evidence>
<reference evidence="3 4" key="1">
    <citation type="submission" date="2019-02" db="EMBL/GenBank/DDBJ databases">
        <title>Deep-cultivation of Planctomycetes and their phenomic and genomic characterization uncovers novel biology.</title>
        <authorList>
            <person name="Wiegand S."/>
            <person name="Jogler M."/>
            <person name="Boedeker C."/>
            <person name="Pinto D."/>
            <person name="Vollmers J."/>
            <person name="Rivas-Marin E."/>
            <person name="Kohn T."/>
            <person name="Peeters S.H."/>
            <person name="Heuer A."/>
            <person name="Rast P."/>
            <person name="Oberbeckmann S."/>
            <person name="Bunk B."/>
            <person name="Jeske O."/>
            <person name="Meyerdierks A."/>
            <person name="Storesund J.E."/>
            <person name="Kallscheuer N."/>
            <person name="Luecker S."/>
            <person name="Lage O.M."/>
            <person name="Pohl T."/>
            <person name="Merkel B.J."/>
            <person name="Hornburger P."/>
            <person name="Mueller R.-W."/>
            <person name="Bruemmer F."/>
            <person name="Labrenz M."/>
            <person name="Spormann A.M."/>
            <person name="Op Den Camp H."/>
            <person name="Overmann J."/>
            <person name="Amann R."/>
            <person name="Jetten M.S.M."/>
            <person name="Mascher T."/>
            <person name="Medema M.H."/>
            <person name="Devos D.P."/>
            <person name="Kaster A.-K."/>
            <person name="Ovreas L."/>
            <person name="Rohde M."/>
            <person name="Galperin M.Y."/>
            <person name="Jogler C."/>
        </authorList>
    </citation>
    <scope>NUCLEOTIDE SEQUENCE [LARGE SCALE GENOMIC DNA]</scope>
    <source>
        <strain evidence="3 4">Pla100</strain>
    </source>
</reference>
<feature type="transmembrane region" description="Helical" evidence="2">
    <location>
        <begin position="6"/>
        <end position="22"/>
    </location>
</feature>
<evidence type="ECO:0000313" key="4">
    <source>
        <dbReference type="Proteomes" id="UP000316213"/>
    </source>
</evidence>
<proteinExistence type="predicted"/>
<evidence type="ECO:0008006" key="5">
    <source>
        <dbReference type="Google" id="ProtNLM"/>
    </source>
</evidence>
<dbReference type="Pfam" id="PF10066">
    <property type="entry name" value="DUF2304"/>
    <property type="match status" value="1"/>
</dbReference>
<comment type="caution">
    <text evidence="3">The sequence shown here is derived from an EMBL/GenBank/DDBJ whole genome shotgun (WGS) entry which is preliminary data.</text>
</comment>
<keyword evidence="2" id="KW-0812">Transmembrane</keyword>
<dbReference type="OrthoDB" id="677868at2"/>
<keyword evidence="4" id="KW-1185">Reference proteome</keyword>
<accession>A0A5C6A277</accession>
<feature type="transmembrane region" description="Helical" evidence="2">
    <location>
        <begin position="61"/>
        <end position="86"/>
    </location>
</feature>
<sequence>MNAERLMMVAGVIAFLLTLYWVRSRELKERYALGWLGLATALLLFGLFPDVIKNFAKAWHLSYASAVLFFALAVIYVYSFFVSVSLSRQHRKTVRLIQEIGILKEQVRALQARQDVSELSQDAATSPELNDETIRQAPK</sequence>
<dbReference type="Proteomes" id="UP000316213">
    <property type="component" value="Unassembled WGS sequence"/>
</dbReference>
<evidence type="ECO:0000256" key="1">
    <source>
        <dbReference type="SAM" id="MobiDB-lite"/>
    </source>
</evidence>
<gene>
    <name evidence="3" type="ORF">Pla100_40340</name>
</gene>
<organism evidence="3 4">
    <name type="scientific">Neorhodopirellula pilleata</name>
    <dbReference type="NCBI Taxonomy" id="2714738"/>
    <lineage>
        <taxon>Bacteria</taxon>
        <taxon>Pseudomonadati</taxon>
        <taxon>Planctomycetota</taxon>
        <taxon>Planctomycetia</taxon>
        <taxon>Pirellulales</taxon>
        <taxon>Pirellulaceae</taxon>
        <taxon>Neorhodopirellula</taxon>
    </lineage>
</organism>
<protein>
    <recommendedName>
        <fullName evidence="5">DUF2304 domain-containing protein</fullName>
    </recommendedName>
</protein>
<dbReference type="RefSeq" id="WP_146579350.1">
    <property type="nucleotide sequence ID" value="NZ_SJPM01000009.1"/>
</dbReference>
<dbReference type="InterPro" id="IPR019277">
    <property type="entry name" value="DUF2304"/>
</dbReference>
<name>A0A5C6A277_9BACT</name>
<keyword evidence="2" id="KW-0472">Membrane</keyword>
<dbReference type="AlphaFoldDB" id="A0A5C6A277"/>
<dbReference type="EMBL" id="SJPM01000009">
    <property type="protein sequence ID" value="TWT93516.1"/>
    <property type="molecule type" value="Genomic_DNA"/>
</dbReference>
<feature type="region of interest" description="Disordered" evidence="1">
    <location>
        <begin position="118"/>
        <end position="139"/>
    </location>
</feature>
<feature type="compositionally biased region" description="Polar residues" evidence="1">
    <location>
        <begin position="118"/>
        <end position="128"/>
    </location>
</feature>
<feature type="transmembrane region" description="Helical" evidence="2">
    <location>
        <begin position="31"/>
        <end position="49"/>
    </location>
</feature>